<protein>
    <recommendedName>
        <fullName evidence="3">Telomere length regulation protein conserved domain-containing protein</fullName>
    </recommendedName>
</protein>
<dbReference type="GO" id="GO:0005829">
    <property type="term" value="C:cytosol"/>
    <property type="evidence" value="ECO:0007669"/>
    <property type="project" value="TreeGrafter"/>
</dbReference>
<feature type="non-terminal residue" evidence="4">
    <location>
        <position position="230"/>
    </location>
</feature>
<feature type="domain" description="Telomere length regulation protein conserved" evidence="3">
    <location>
        <begin position="87"/>
        <end position="193"/>
    </location>
</feature>
<evidence type="ECO:0000313" key="4">
    <source>
        <dbReference type="EMBL" id="EGR31011.1"/>
    </source>
</evidence>
<dbReference type="GO" id="GO:0051083">
    <property type="term" value="P:'de novo' cotranslational protein folding"/>
    <property type="evidence" value="ECO:0007669"/>
    <property type="project" value="TreeGrafter"/>
</dbReference>
<evidence type="ECO:0000313" key="5">
    <source>
        <dbReference type="Proteomes" id="UP000008983"/>
    </source>
</evidence>
<dbReference type="EMBL" id="GL983923">
    <property type="protein sequence ID" value="EGR31011.1"/>
    <property type="molecule type" value="Genomic_DNA"/>
</dbReference>
<feature type="compositionally biased region" description="Basic and acidic residues" evidence="2">
    <location>
        <begin position="47"/>
        <end position="56"/>
    </location>
</feature>
<dbReference type="Gene3D" id="1.25.40.720">
    <property type="entry name" value="Telomere length regulation protein 2, C-terminal domain"/>
    <property type="match status" value="1"/>
</dbReference>
<dbReference type="GO" id="GO:0042162">
    <property type="term" value="F:telomeric DNA binding"/>
    <property type="evidence" value="ECO:0007669"/>
    <property type="project" value="TreeGrafter"/>
</dbReference>
<dbReference type="PANTHER" id="PTHR15830:SF10">
    <property type="entry name" value="TELOMERE LENGTH REGULATION PROTEIN TEL2 HOMOLOG"/>
    <property type="match status" value="1"/>
</dbReference>
<dbReference type="RefSeq" id="XP_004034497.1">
    <property type="nucleotide sequence ID" value="XM_004034449.1"/>
</dbReference>
<dbReference type="GO" id="GO:0051879">
    <property type="term" value="F:Hsp90 protein binding"/>
    <property type="evidence" value="ECO:0007669"/>
    <property type="project" value="TreeGrafter"/>
</dbReference>
<sequence>MKIEENIDKEELEDFRNYPDYMVIENKEEIEKTEKELQSELQNSQKKQYEEEKQKSENSSQTDSEEDEYLEIKLESTEENPQILQAPKHLYDCLLGLRSENRKRFELSIKHLNYLIRKSVDDLFVMWEELTNQLLRIHEIDNWIPNFDFYRKRALISLCIFKPEYVSKIIIDRFFSDECYIGDKHFTIQILMETTDELANNPNKYMTEKFNEFTQNEDSNFYFEKISTTY</sequence>
<keyword evidence="5" id="KW-1185">Reference proteome</keyword>
<dbReference type="AlphaFoldDB" id="G0QUV1"/>
<feature type="region of interest" description="Disordered" evidence="2">
    <location>
        <begin position="1"/>
        <end position="20"/>
    </location>
</feature>
<name>G0QUV1_ICHMU</name>
<dbReference type="InterPro" id="IPR051970">
    <property type="entry name" value="TEL2_Regulation"/>
</dbReference>
<gene>
    <name evidence="4" type="ORF">IMG5_119530</name>
</gene>
<evidence type="ECO:0000259" key="3">
    <source>
        <dbReference type="Pfam" id="PF10193"/>
    </source>
</evidence>
<dbReference type="InterPro" id="IPR038528">
    <property type="entry name" value="TEL2_C_sf"/>
</dbReference>
<accession>G0QUV1</accession>
<comment type="similarity">
    <text evidence="1">Belongs to the TEL2 family.</text>
</comment>
<dbReference type="OrthoDB" id="10580633at2759"/>
<reference evidence="4 5" key="1">
    <citation type="submission" date="2011-07" db="EMBL/GenBank/DDBJ databases">
        <authorList>
            <person name="Coyne R."/>
            <person name="Brami D."/>
            <person name="Johnson J."/>
            <person name="Hostetler J."/>
            <person name="Hannick L."/>
            <person name="Clark T."/>
            <person name="Cassidy-Hanley D."/>
            <person name="Inman J."/>
        </authorList>
    </citation>
    <scope>NUCLEOTIDE SEQUENCE [LARGE SCALE GENOMIC DNA]</scope>
    <source>
        <strain evidence="4 5">G5</strain>
    </source>
</reference>
<dbReference type="PANTHER" id="PTHR15830">
    <property type="entry name" value="TELOMERE LENGTH REGULATION PROTEIN TEL2 FAMILY MEMBER"/>
    <property type="match status" value="1"/>
</dbReference>
<organism evidence="4 5">
    <name type="scientific">Ichthyophthirius multifiliis</name>
    <name type="common">White spot disease agent</name>
    <name type="synonym">Ich</name>
    <dbReference type="NCBI Taxonomy" id="5932"/>
    <lineage>
        <taxon>Eukaryota</taxon>
        <taxon>Sar</taxon>
        <taxon>Alveolata</taxon>
        <taxon>Ciliophora</taxon>
        <taxon>Intramacronucleata</taxon>
        <taxon>Oligohymenophorea</taxon>
        <taxon>Hymenostomatida</taxon>
        <taxon>Ophryoglenina</taxon>
        <taxon>Ichthyophthirius</taxon>
    </lineage>
</organism>
<dbReference type="InterPro" id="IPR019337">
    <property type="entry name" value="Telomere_length_regulation_dom"/>
</dbReference>
<feature type="region of interest" description="Disordered" evidence="2">
    <location>
        <begin position="33"/>
        <end position="69"/>
    </location>
</feature>
<dbReference type="STRING" id="857967.G0QUV1"/>
<dbReference type="InParanoid" id="G0QUV1"/>
<evidence type="ECO:0000256" key="1">
    <source>
        <dbReference type="ARBA" id="ARBA00006133"/>
    </source>
</evidence>
<dbReference type="eggNOG" id="ENOG502R2CC">
    <property type="taxonomic scope" value="Eukaryota"/>
</dbReference>
<dbReference type="Pfam" id="PF10193">
    <property type="entry name" value="Telomere_reg-2"/>
    <property type="match status" value="1"/>
</dbReference>
<proteinExistence type="inferred from homology"/>
<dbReference type="GeneID" id="14907132"/>
<evidence type="ECO:0000256" key="2">
    <source>
        <dbReference type="SAM" id="MobiDB-lite"/>
    </source>
</evidence>
<dbReference type="Proteomes" id="UP000008983">
    <property type="component" value="Unassembled WGS sequence"/>
</dbReference>